<organism evidence="1 2">
    <name type="scientific">Acanthocheilonema viteae</name>
    <name type="common">Filarial nematode worm</name>
    <name type="synonym">Dipetalonema viteae</name>
    <dbReference type="NCBI Taxonomy" id="6277"/>
    <lineage>
        <taxon>Eukaryota</taxon>
        <taxon>Metazoa</taxon>
        <taxon>Ecdysozoa</taxon>
        <taxon>Nematoda</taxon>
        <taxon>Chromadorea</taxon>
        <taxon>Rhabditida</taxon>
        <taxon>Spirurina</taxon>
        <taxon>Spiruromorpha</taxon>
        <taxon>Filarioidea</taxon>
        <taxon>Onchocercidae</taxon>
        <taxon>Acanthocheilonema</taxon>
    </lineage>
</organism>
<dbReference type="Proteomes" id="UP000276991">
    <property type="component" value="Unassembled WGS sequence"/>
</dbReference>
<name>A0A498SFI2_ACAVI</name>
<sequence>MVPFQLSICSSLRYTSLGTDDRVDSAGNRFDESLFHRIVSSGNSAGLVARLRHRITVKTQSKNIDIMEMMERIGRSSVAVLNRLDFDLVKGSRIFMVFKNRFSN</sequence>
<accession>A0A498SFI2</accession>
<gene>
    <name evidence="1" type="ORF">NAV_LOCUS3560</name>
</gene>
<dbReference type="EMBL" id="UPTC01000462">
    <property type="protein sequence ID" value="VBB28730.1"/>
    <property type="molecule type" value="Genomic_DNA"/>
</dbReference>
<keyword evidence="2" id="KW-1185">Reference proteome</keyword>
<reference evidence="1 2" key="1">
    <citation type="submission" date="2018-08" db="EMBL/GenBank/DDBJ databases">
        <authorList>
            <person name="Laetsch R D."/>
            <person name="Stevens L."/>
            <person name="Kumar S."/>
            <person name="Blaxter L. M."/>
        </authorList>
    </citation>
    <scope>NUCLEOTIDE SEQUENCE [LARGE SCALE GENOMIC DNA]</scope>
</reference>
<dbReference type="AlphaFoldDB" id="A0A498SFI2"/>
<evidence type="ECO:0000313" key="1">
    <source>
        <dbReference type="EMBL" id="VBB28730.1"/>
    </source>
</evidence>
<proteinExistence type="predicted"/>
<protein>
    <submittedName>
        <fullName evidence="1">Uncharacterized protein</fullName>
    </submittedName>
</protein>
<evidence type="ECO:0000313" key="2">
    <source>
        <dbReference type="Proteomes" id="UP000276991"/>
    </source>
</evidence>